<dbReference type="PROSITE" id="PS51318">
    <property type="entry name" value="TAT"/>
    <property type="match status" value="1"/>
</dbReference>
<dbReference type="EMBL" id="CP015089">
    <property type="protein sequence ID" value="APZ50369.1"/>
    <property type="molecule type" value="Genomic_DNA"/>
</dbReference>
<keyword evidence="6" id="KW-0614">Plasmid</keyword>
<dbReference type="GO" id="GO:1904680">
    <property type="term" value="F:peptide transmembrane transporter activity"/>
    <property type="evidence" value="ECO:0007669"/>
    <property type="project" value="TreeGrafter"/>
</dbReference>
<dbReference type="AlphaFoldDB" id="A0A1P8ULU9"/>
<evidence type="ECO:0000256" key="3">
    <source>
        <dbReference type="ARBA" id="ARBA00022729"/>
    </source>
</evidence>
<sequence>MGVIARSNQSSNRDRENMTRSAKGNATTLSRRGFLSTAAAGLSVMALPGAVRAATDGPKYGGVFVVGAGVEPRHLNQNIATDISIKLISNPVFSKLVGLRSDLSPKPDLAKDWTVSDDGLTFTFNLHEGVNWHDGKDFTSDDVKFSFEELLFKFHNVGKGLADYVEAIETPDATTVVFRLSAPNDVIMTFIAGQGFIQARHIYGEGDPMENPANLAPIGTGPFKFVDWQRGQQIILERNEDYFLDDQPYVDRIITRFIPEASARIRALEAGEVDYVTYADLPPSMVAELESNPDITVTSKGHEAWGSITELMMNLDSAPFNDKRVRMAIDHALDINFIIEKAVFGLAKPATGPISSELGWAYTPDTTQYDYDVETAKALLDEAGYPDEGGTRFATSVIVNRANDAFVKAAQIVAEQLRGVGIEVEVKALDAATVAETVYVKREFGMYIQSLTTGPDPAMGVQRQYISSNIRPVPYTNGIGYRSDEIDALFEQAAASPDRAERAALYKQAAAMLCDDCAMVWLYENPTYSAFASTFGNLHSWAAESIYSYGDVYWKEGKDSRA</sequence>
<reference evidence="6 7" key="1">
    <citation type="submission" date="2016-04" db="EMBL/GenBank/DDBJ databases">
        <title>Deep-sea bacteria in the southern Pacific.</title>
        <authorList>
            <person name="Tang K."/>
        </authorList>
    </citation>
    <scope>NUCLEOTIDE SEQUENCE [LARGE SCALE GENOMIC DNA]</scope>
    <source>
        <strain evidence="6 7">JLT2014</strain>
        <plasmid evidence="7">ppaby5</plasmid>
    </source>
</reference>
<dbReference type="PIRSF" id="PIRSF002741">
    <property type="entry name" value="MppA"/>
    <property type="match status" value="1"/>
</dbReference>
<dbReference type="CDD" id="cd08517">
    <property type="entry name" value="PBP2_NikA_DppA_OppA_like_13"/>
    <property type="match status" value="1"/>
</dbReference>
<dbReference type="PANTHER" id="PTHR30290">
    <property type="entry name" value="PERIPLASMIC BINDING COMPONENT OF ABC TRANSPORTER"/>
    <property type="match status" value="1"/>
</dbReference>
<dbReference type="InterPro" id="IPR000914">
    <property type="entry name" value="SBP_5_dom"/>
</dbReference>
<feature type="region of interest" description="Disordered" evidence="4">
    <location>
        <begin position="1"/>
        <end position="24"/>
    </location>
</feature>
<evidence type="ECO:0000256" key="1">
    <source>
        <dbReference type="ARBA" id="ARBA00004418"/>
    </source>
</evidence>
<dbReference type="Proteomes" id="UP000187059">
    <property type="component" value="Plasmid pPABY5"/>
</dbReference>
<evidence type="ECO:0000313" key="7">
    <source>
        <dbReference type="Proteomes" id="UP000187059"/>
    </source>
</evidence>
<dbReference type="InterPro" id="IPR030678">
    <property type="entry name" value="Peptide/Ni-bd"/>
</dbReference>
<evidence type="ECO:0000256" key="2">
    <source>
        <dbReference type="ARBA" id="ARBA00005695"/>
    </source>
</evidence>
<dbReference type="PANTHER" id="PTHR30290:SF38">
    <property type="entry name" value="D,D-DIPEPTIDE-BINDING PERIPLASMIC PROTEIN DDPA-RELATED"/>
    <property type="match status" value="1"/>
</dbReference>
<name>A0A1P8ULU9_9RHOB</name>
<dbReference type="GO" id="GO:0015833">
    <property type="term" value="P:peptide transport"/>
    <property type="evidence" value="ECO:0007669"/>
    <property type="project" value="TreeGrafter"/>
</dbReference>
<proteinExistence type="inferred from homology"/>
<feature type="domain" description="Solute-binding protein family 5" evidence="5">
    <location>
        <begin position="105"/>
        <end position="465"/>
    </location>
</feature>
<comment type="similarity">
    <text evidence="2">Belongs to the bacterial solute-binding protein 5 family.</text>
</comment>
<evidence type="ECO:0000313" key="6">
    <source>
        <dbReference type="EMBL" id="APZ50369.1"/>
    </source>
</evidence>
<keyword evidence="7" id="KW-1185">Reference proteome</keyword>
<dbReference type="KEGG" id="paby:Ga0080574_TMP35"/>
<dbReference type="GO" id="GO:0030288">
    <property type="term" value="C:outer membrane-bounded periplasmic space"/>
    <property type="evidence" value="ECO:0007669"/>
    <property type="project" value="UniProtKB-ARBA"/>
</dbReference>
<keyword evidence="3" id="KW-0732">Signal</keyword>
<organism evidence="6 7">
    <name type="scientific">Salipiger abyssi</name>
    <dbReference type="NCBI Taxonomy" id="1250539"/>
    <lineage>
        <taxon>Bacteria</taxon>
        <taxon>Pseudomonadati</taxon>
        <taxon>Pseudomonadota</taxon>
        <taxon>Alphaproteobacteria</taxon>
        <taxon>Rhodobacterales</taxon>
        <taxon>Roseobacteraceae</taxon>
        <taxon>Salipiger</taxon>
    </lineage>
</organism>
<accession>A0A1P8ULU9</accession>
<dbReference type="Gene3D" id="3.10.105.10">
    <property type="entry name" value="Dipeptide-binding Protein, Domain 3"/>
    <property type="match status" value="1"/>
</dbReference>
<feature type="compositionally biased region" description="Polar residues" evidence="4">
    <location>
        <begin position="1"/>
        <end position="11"/>
    </location>
</feature>
<comment type="subcellular location">
    <subcellularLocation>
        <location evidence="1">Periplasm</location>
    </subcellularLocation>
</comment>
<dbReference type="InterPro" id="IPR006311">
    <property type="entry name" value="TAT_signal"/>
</dbReference>
<geneLocation type="plasmid" evidence="7">
    <name>ppaby5</name>
</geneLocation>
<dbReference type="InterPro" id="IPR039424">
    <property type="entry name" value="SBP_5"/>
</dbReference>
<dbReference type="Gene3D" id="3.90.76.10">
    <property type="entry name" value="Dipeptide-binding Protein, Domain 1"/>
    <property type="match status" value="1"/>
</dbReference>
<dbReference type="Gene3D" id="3.40.190.10">
    <property type="entry name" value="Periplasmic binding protein-like II"/>
    <property type="match status" value="1"/>
</dbReference>
<protein>
    <submittedName>
        <fullName evidence="6">Peptide/nickel transport system substrate-binding protein</fullName>
    </submittedName>
</protein>
<dbReference type="GO" id="GO:0043190">
    <property type="term" value="C:ATP-binding cassette (ABC) transporter complex"/>
    <property type="evidence" value="ECO:0007669"/>
    <property type="project" value="InterPro"/>
</dbReference>
<evidence type="ECO:0000256" key="4">
    <source>
        <dbReference type="SAM" id="MobiDB-lite"/>
    </source>
</evidence>
<dbReference type="Pfam" id="PF00496">
    <property type="entry name" value="SBP_bac_5"/>
    <property type="match status" value="1"/>
</dbReference>
<evidence type="ECO:0000259" key="5">
    <source>
        <dbReference type="Pfam" id="PF00496"/>
    </source>
</evidence>
<gene>
    <name evidence="6" type="ORF">Ga0080574_TMP35</name>
</gene>
<dbReference type="SUPFAM" id="SSF53850">
    <property type="entry name" value="Periplasmic binding protein-like II"/>
    <property type="match status" value="1"/>
</dbReference>